<evidence type="ECO:0000313" key="2">
    <source>
        <dbReference type="EMBL" id="CAD8440751.1"/>
    </source>
</evidence>
<sequence length="445" mass="48461">MTASETSRGERAPLLASGDEGMRASSSGGGWGRFALGAGTLGVIAACAALATTPASTDVGLKTLGIGLSLPRDTRGGALHHASTRPVAGGALEEPKLVLSSSVFDDEDAALGSHSGRASEEDDSERDRQFLVPTTVIDALTEKMNGKTSKHSYVGSIAKKSSSHRGVLATPVYVVAMEKSENDARRTAELLERLVRFHGADAVRDLVHITPGVDVTAWPKKIELAEYALKSVLSVRSEKQMAGLPWIETYASRGKDGRLRDPNARRFPLSHHIGCLFAHMHDWQMSFDARYENTVIFEADATDPSLLGMELSGVQTVVDHAPEDYDLIFLTARKPEGKLAKTFKDPLGNELKMYHLTDLNEEAGLSSYIVSSRFFKKMRRYIVDHGADMVDAWLSAKLCVKPAFDAKGKFVAWEENGGGEYRYLSCYSVKQDGFRSVVSDDFPKT</sequence>
<gene>
    <name evidence="2" type="ORF">MSP1401_LOCUS6485</name>
</gene>
<reference evidence="2" key="1">
    <citation type="submission" date="2021-01" db="EMBL/GenBank/DDBJ databases">
        <authorList>
            <person name="Corre E."/>
            <person name="Pelletier E."/>
            <person name="Niang G."/>
            <person name="Scheremetjew M."/>
            <person name="Finn R."/>
            <person name="Kale V."/>
            <person name="Holt S."/>
            <person name="Cochrane G."/>
            <person name="Meng A."/>
            <person name="Brown T."/>
            <person name="Cohen L."/>
        </authorList>
    </citation>
    <scope>NUCLEOTIDE SEQUENCE</scope>
    <source>
        <strain evidence="2">CCAC1681</strain>
    </source>
</reference>
<proteinExistence type="predicted"/>
<accession>A0A7S0GRD7</accession>
<organism evidence="2">
    <name type="scientific">Micromonas pusilla</name>
    <name type="common">Picoplanktonic green alga</name>
    <name type="synonym">Chromulina pusilla</name>
    <dbReference type="NCBI Taxonomy" id="38833"/>
    <lineage>
        <taxon>Eukaryota</taxon>
        <taxon>Viridiplantae</taxon>
        <taxon>Chlorophyta</taxon>
        <taxon>Mamiellophyceae</taxon>
        <taxon>Mamiellales</taxon>
        <taxon>Mamiellaceae</taxon>
        <taxon>Micromonas</taxon>
    </lineage>
</organism>
<dbReference type="AlphaFoldDB" id="A0A7S0GRD7"/>
<protein>
    <submittedName>
        <fullName evidence="2">Uncharacterized protein</fullName>
    </submittedName>
</protein>
<dbReference type="EMBL" id="HBEN01007875">
    <property type="protein sequence ID" value="CAD8440751.1"/>
    <property type="molecule type" value="Transcribed_RNA"/>
</dbReference>
<name>A0A7S0GRD7_MICPS</name>
<feature type="region of interest" description="Disordered" evidence="1">
    <location>
        <begin position="1"/>
        <end position="23"/>
    </location>
</feature>
<evidence type="ECO:0000256" key="1">
    <source>
        <dbReference type="SAM" id="MobiDB-lite"/>
    </source>
</evidence>